<keyword evidence="1" id="KW-0812">Transmembrane</keyword>
<dbReference type="EMBL" id="DQID01000006">
    <property type="protein sequence ID" value="HCT13283.1"/>
    <property type="molecule type" value="Genomic_DNA"/>
</dbReference>
<evidence type="ECO:0000313" key="2">
    <source>
        <dbReference type="EMBL" id="HCT13283.1"/>
    </source>
</evidence>
<feature type="transmembrane region" description="Helical" evidence="1">
    <location>
        <begin position="68"/>
        <end position="90"/>
    </location>
</feature>
<protein>
    <submittedName>
        <fullName evidence="2">Uncharacterized protein</fullName>
    </submittedName>
</protein>
<reference evidence="2 3" key="1">
    <citation type="journal article" date="2018" name="Nat. Biotechnol.">
        <title>A standardized bacterial taxonomy based on genome phylogeny substantially revises the tree of life.</title>
        <authorList>
            <person name="Parks D.H."/>
            <person name="Chuvochina M."/>
            <person name="Waite D.W."/>
            <person name="Rinke C."/>
            <person name="Skarshewski A."/>
            <person name="Chaumeil P.A."/>
            <person name="Hugenholtz P."/>
        </authorList>
    </citation>
    <scope>NUCLEOTIDE SEQUENCE [LARGE SCALE GENOMIC DNA]</scope>
    <source>
        <strain evidence="2">UBA11247</strain>
    </source>
</reference>
<comment type="caution">
    <text evidence="2">The sequence shown here is derived from an EMBL/GenBank/DDBJ whole genome shotgun (WGS) entry which is preliminary data.</text>
</comment>
<evidence type="ECO:0000256" key="1">
    <source>
        <dbReference type="SAM" id="Phobius"/>
    </source>
</evidence>
<dbReference type="AlphaFoldDB" id="A0A3D4SVH8"/>
<feature type="transmembrane region" description="Helical" evidence="1">
    <location>
        <begin position="29"/>
        <end position="56"/>
    </location>
</feature>
<dbReference type="RefSeq" id="WP_010119123.1">
    <property type="nucleotide sequence ID" value="NZ_DAITTW010000114.1"/>
</dbReference>
<dbReference type="Proteomes" id="UP000261739">
    <property type="component" value="Unassembled WGS sequence"/>
</dbReference>
<evidence type="ECO:0000313" key="3">
    <source>
        <dbReference type="Proteomes" id="UP000261739"/>
    </source>
</evidence>
<proteinExistence type="predicted"/>
<sequence>MSPSPSRPSSSPSTDQTTAWPIVMLVGGFLSFIGIMFTPLAGILAIAVVVLSGLLLRFALLPRDRTRLKIALGISGTATLLFILMVLLTIG</sequence>
<keyword evidence="1" id="KW-1133">Transmembrane helix</keyword>
<name>A0A3D4SVH8_9CORY</name>
<keyword evidence="1" id="KW-0472">Membrane</keyword>
<accession>A0A3D4SVH8</accession>
<gene>
    <name evidence="2" type="ORF">DIW82_00405</name>
</gene>
<organism evidence="2 3">
    <name type="scientific">Corynebacterium nuruki</name>
    <dbReference type="NCBI Taxonomy" id="1032851"/>
    <lineage>
        <taxon>Bacteria</taxon>
        <taxon>Bacillati</taxon>
        <taxon>Actinomycetota</taxon>
        <taxon>Actinomycetes</taxon>
        <taxon>Mycobacteriales</taxon>
        <taxon>Corynebacteriaceae</taxon>
        <taxon>Corynebacterium</taxon>
    </lineage>
</organism>